<dbReference type="EMBL" id="FMYW01000002">
    <property type="protein sequence ID" value="SDC11754.1"/>
    <property type="molecule type" value="Genomic_DNA"/>
</dbReference>
<reference evidence="3" key="1">
    <citation type="submission" date="2016-10" db="EMBL/GenBank/DDBJ databases">
        <authorList>
            <person name="Varghese N."/>
            <person name="Submissions S."/>
        </authorList>
    </citation>
    <scope>NUCLEOTIDE SEQUENCE [LARGE SCALE GENOMIC DNA]</scope>
    <source>
        <strain evidence="3">DSM 11005</strain>
    </source>
</reference>
<evidence type="ECO:0000256" key="1">
    <source>
        <dbReference type="SAM" id="SignalP"/>
    </source>
</evidence>
<dbReference type="OrthoDB" id="9783944at2"/>
<keyword evidence="1" id="KW-0732">Signal</keyword>
<feature type="chain" id="PRO_5011585540" evidence="1">
    <location>
        <begin position="25"/>
        <end position="176"/>
    </location>
</feature>
<evidence type="ECO:0000313" key="3">
    <source>
        <dbReference type="Proteomes" id="UP000198943"/>
    </source>
</evidence>
<keyword evidence="3" id="KW-1185">Reference proteome</keyword>
<accession>A0A1G6IZ19</accession>
<sequence length="176" mass="19235">MNIRKLGMTVVTMLAIMATGTCFAVSKEDFVIGNIRLGQPLTEVIAKYGQPVQQEQSNEYSRYYFVKEGNAKWFLVDTAPTDDKSVLCVALNGDVKMATKAGIKVGSTGAEVKNAYGEPDSCLDVNNNRIATDDKNYQGPCIVSYEADGLSLQFVLSEGKDAKERKVMSIAMRVKS</sequence>
<dbReference type="Proteomes" id="UP000198943">
    <property type="component" value="Unassembled WGS sequence"/>
</dbReference>
<proteinExistence type="predicted"/>
<dbReference type="AlphaFoldDB" id="A0A1G6IZ19"/>
<feature type="signal peptide" evidence="1">
    <location>
        <begin position="1"/>
        <end position="24"/>
    </location>
</feature>
<protein>
    <submittedName>
        <fullName evidence="2">Uncharacterized protein</fullName>
    </submittedName>
</protein>
<gene>
    <name evidence="2" type="ORF">SAMN04487864_102279</name>
</gene>
<name>A0A1G6IZ19_9FIRM</name>
<evidence type="ECO:0000313" key="2">
    <source>
        <dbReference type="EMBL" id="SDC11754.1"/>
    </source>
</evidence>
<dbReference type="RefSeq" id="WP_093729435.1">
    <property type="nucleotide sequence ID" value="NZ_FMYW01000002.1"/>
</dbReference>
<organism evidence="2 3">
    <name type="scientific">Succiniclasticum ruminis</name>
    <dbReference type="NCBI Taxonomy" id="40841"/>
    <lineage>
        <taxon>Bacteria</taxon>
        <taxon>Bacillati</taxon>
        <taxon>Bacillota</taxon>
        <taxon>Negativicutes</taxon>
        <taxon>Acidaminococcales</taxon>
        <taxon>Acidaminococcaceae</taxon>
        <taxon>Succiniclasticum</taxon>
    </lineage>
</organism>